<gene>
    <name evidence="13" type="ORF">Q8F55_001626</name>
</gene>
<dbReference type="SUPFAM" id="SSF90123">
    <property type="entry name" value="ABC transporter transmembrane region"/>
    <property type="match status" value="2"/>
</dbReference>
<dbReference type="InterPro" id="IPR003439">
    <property type="entry name" value="ABC_transporter-like_ATP-bd"/>
</dbReference>
<accession>A0ABR3QH72</accession>
<dbReference type="PANTHER" id="PTHR24223">
    <property type="entry name" value="ATP-BINDING CASSETTE SUB-FAMILY C"/>
    <property type="match status" value="1"/>
</dbReference>
<dbReference type="InterPro" id="IPR017871">
    <property type="entry name" value="ABC_transporter-like_CS"/>
</dbReference>
<evidence type="ECO:0000256" key="1">
    <source>
        <dbReference type="ARBA" id="ARBA00004141"/>
    </source>
</evidence>
<dbReference type="InterPro" id="IPR003593">
    <property type="entry name" value="AAA+_ATPase"/>
</dbReference>
<keyword evidence="7 10" id="KW-1133">Transmembrane helix</keyword>
<proteinExistence type="inferred from homology"/>
<dbReference type="CDD" id="cd18597">
    <property type="entry name" value="ABC_6TM_YOR1_D1_like"/>
    <property type="match status" value="1"/>
</dbReference>
<evidence type="ECO:0000256" key="4">
    <source>
        <dbReference type="ARBA" id="ARBA00022692"/>
    </source>
</evidence>
<feature type="domain" description="ABC transmembrane type-1" evidence="12">
    <location>
        <begin position="152"/>
        <end position="441"/>
    </location>
</feature>
<keyword evidence="14" id="KW-1185">Reference proteome</keyword>
<evidence type="ECO:0000256" key="10">
    <source>
        <dbReference type="SAM" id="Phobius"/>
    </source>
</evidence>
<evidence type="ECO:0000256" key="2">
    <source>
        <dbReference type="ARBA" id="ARBA00009726"/>
    </source>
</evidence>
<dbReference type="PROSITE" id="PS00211">
    <property type="entry name" value="ABC_TRANSPORTER_1"/>
    <property type="match status" value="1"/>
</dbReference>
<feature type="transmembrane region" description="Helical" evidence="10">
    <location>
        <begin position="276"/>
        <end position="293"/>
    </location>
</feature>
<dbReference type="PROSITE" id="PS50893">
    <property type="entry name" value="ABC_TRANSPORTER_2"/>
    <property type="match status" value="2"/>
</dbReference>
<feature type="transmembrane region" description="Helical" evidence="10">
    <location>
        <begin position="387"/>
        <end position="406"/>
    </location>
</feature>
<dbReference type="Gene3D" id="1.20.1560.10">
    <property type="entry name" value="ABC transporter type 1, transmembrane domain"/>
    <property type="match status" value="2"/>
</dbReference>
<evidence type="ECO:0000313" key="13">
    <source>
        <dbReference type="EMBL" id="KAL1413842.1"/>
    </source>
</evidence>
<dbReference type="EMBL" id="JBBXJM010000001">
    <property type="protein sequence ID" value="KAL1413842.1"/>
    <property type="molecule type" value="Genomic_DNA"/>
</dbReference>
<dbReference type="Gene3D" id="3.40.50.300">
    <property type="entry name" value="P-loop containing nucleotide triphosphate hydrolases"/>
    <property type="match status" value="2"/>
</dbReference>
<keyword evidence="8 10" id="KW-0472">Membrane</keyword>
<feature type="region of interest" description="Disordered" evidence="9">
    <location>
        <begin position="725"/>
        <end position="761"/>
    </location>
</feature>
<dbReference type="CDD" id="cd03244">
    <property type="entry name" value="ABCC_MRP_domain2"/>
    <property type="match status" value="1"/>
</dbReference>
<evidence type="ECO:0000313" key="14">
    <source>
        <dbReference type="Proteomes" id="UP001565368"/>
    </source>
</evidence>
<feature type="transmembrane region" description="Helical" evidence="10">
    <location>
        <begin position="299"/>
        <end position="319"/>
    </location>
</feature>
<dbReference type="InterPro" id="IPR036640">
    <property type="entry name" value="ABC1_TM_sf"/>
</dbReference>
<evidence type="ECO:0000256" key="6">
    <source>
        <dbReference type="ARBA" id="ARBA00022840"/>
    </source>
</evidence>
<keyword evidence="5" id="KW-0547">Nucleotide-binding</keyword>
<sequence>MGGDTSSGHDSSTIELTDLQTSKVTPWWLHRLLRTGFQRPLESTDLWNLDPSRQSGPLAARLLENIDKRQQQAQAINDKLPTTTPPIFRKVQWAYRAATHTKLSGDYEQFGPDTTIGQRFHTMSNEWKQRSGKRGGGTALGWALLDTFPSLWVAVPYKALVDASGMVTPLLTKAIIRFSQQEYAAKHGTGEKPNMGHGIAMAIGLFLLFLFHTIMQGQFTFIVTHDGILAKAATSQALYSTAFKHTVASRSQHPTGKLVTHMSADLGRVAMSARSVIQLIVTPFTLVAGLVLLCLQIGVSGIIGFIVIVVAAPITSWLTKRTFEQRQKSTEFTQQRSKLLQELLASMATVKVFTYELPFLSRLDKLRRSEMNGVRNINFLRSLTESIFESLPLLGSIFAFIMYSALHPQMDIANLFTAVTYFGLLQGPLFTIPSALAALTDLANALQRLAPVFEAEQRIDGVLIDGTLEVAIRVQHASFRWEGTESETKAPKGDAPASAFSIRDLNLEVPRGRLAAIIGPVGSGKSSILQGILGEMTSVDPRGEVKFGGRTAYCQQTAWIRNATLRDNIVFGRPWDEARYWKVIRQANMTRDLEILRDGDQTEIGEKGINLSGGQKQRVNIARALYYDADILVSGIFENPADPQLLDDPLSALDAHVGMAVFNDAILSLREAGKTVLLVTHGLHLLPRVDYIYSVADGRILEEGTYGDLLSSPSFKSLVDAFGGNHEDDSTHEVESKPRQPAPSETTGKGTGSGDGKGTLTTAEKRVTGAVGPYVYWAYMVAGNLSWLGPLVIMIILMEGSQIMSNVWLTYWERNKFHRLPPFYQGLYAMLGVFSASFNGLTGVSLALMSANASRTLYSKALKHVFFSPMSYFDTTPLGRIQGVFSTDISAIDNMVPAAMRYTISTLAGLIGAIIVISIQFPYYVAIVAFVTSLYGLVVYYYRPYARESQRLDAINRGLLFSHFSESLAGLPTIRAYGETDRFISENSKLVDLQNRATLANSAGKTWLTVRLEMAGSLLIFAVGLMCTAAGGSINPGLIALVLNYVVATTVQLSTLAQAGTLLETSLNSVERILPYSDCGIPQEALYEIKETDPGSQWPVQGAIRMDKLVMAYRPGQPIVLKGVSLDIEPGQRVGIVGRTGAGKSSLTIALYRLTELLSGSISIDGVDVSKIGLKKLRSNLAIIPQDPVLFSGTLRSNLDPFDDYSDAVLNEALQRAHLVKGPSSGTPRFTLDMAIDTEGSNLSIGERSLVSLARALVRDSKIMVLDEATASVDLETDAAIQLAIREECRRSRKTLLCIAHRLRTIIGWDKIVVMEAGEVVDFASPLELFDDHAGIFRSLCDESRISRDEIVRAGKTEAL</sequence>
<feature type="domain" description="ABC transporter" evidence="11">
    <location>
        <begin position="1104"/>
        <end position="1342"/>
    </location>
</feature>
<evidence type="ECO:0000256" key="7">
    <source>
        <dbReference type="ARBA" id="ARBA00022989"/>
    </source>
</evidence>
<dbReference type="GeneID" id="95982669"/>
<keyword evidence="4 10" id="KW-0812">Transmembrane</keyword>
<comment type="caution">
    <text evidence="13">The sequence shown here is derived from an EMBL/GenBank/DDBJ whole genome shotgun (WGS) entry which is preliminary data.</text>
</comment>
<keyword evidence="3" id="KW-0813">Transport</keyword>
<feature type="domain" description="ABC transporter" evidence="11">
    <location>
        <begin position="472"/>
        <end position="722"/>
    </location>
</feature>
<feature type="transmembrane region" description="Helical" evidence="10">
    <location>
        <begin position="923"/>
        <end position="942"/>
    </location>
</feature>
<dbReference type="InterPro" id="IPR027417">
    <property type="entry name" value="P-loop_NTPase"/>
</dbReference>
<evidence type="ECO:0000256" key="5">
    <source>
        <dbReference type="ARBA" id="ARBA00022741"/>
    </source>
</evidence>
<dbReference type="CDD" id="cd18606">
    <property type="entry name" value="ABC_6TM_YOR1_D2_like"/>
    <property type="match status" value="1"/>
</dbReference>
<dbReference type="Pfam" id="PF00664">
    <property type="entry name" value="ABC_membrane"/>
    <property type="match status" value="2"/>
</dbReference>
<organism evidence="13 14">
    <name type="scientific">Vanrija albida</name>
    <dbReference type="NCBI Taxonomy" id="181172"/>
    <lineage>
        <taxon>Eukaryota</taxon>
        <taxon>Fungi</taxon>
        <taxon>Dikarya</taxon>
        <taxon>Basidiomycota</taxon>
        <taxon>Agaricomycotina</taxon>
        <taxon>Tremellomycetes</taxon>
        <taxon>Trichosporonales</taxon>
        <taxon>Trichosporonaceae</taxon>
        <taxon>Vanrija</taxon>
    </lineage>
</organism>
<dbReference type="InterPro" id="IPR011527">
    <property type="entry name" value="ABC1_TM_dom"/>
</dbReference>
<evidence type="ECO:0000259" key="12">
    <source>
        <dbReference type="PROSITE" id="PS50929"/>
    </source>
</evidence>
<reference evidence="13 14" key="1">
    <citation type="submission" date="2023-08" db="EMBL/GenBank/DDBJ databases">
        <title>Annotated Genome Sequence of Vanrija albida AlHP1.</title>
        <authorList>
            <person name="Herzog R."/>
        </authorList>
    </citation>
    <scope>NUCLEOTIDE SEQUENCE [LARGE SCALE GENOMIC DNA]</scope>
    <source>
        <strain evidence="13 14">AlHP1</strain>
    </source>
</reference>
<evidence type="ECO:0000256" key="9">
    <source>
        <dbReference type="SAM" id="MobiDB-lite"/>
    </source>
</evidence>
<dbReference type="CDD" id="cd03250">
    <property type="entry name" value="ABCC_MRP_domain1"/>
    <property type="match status" value="1"/>
</dbReference>
<dbReference type="SMART" id="SM00382">
    <property type="entry name" value="AAA"/>
    <property type="match status" value="2"/>
</dbReference>
<feature type="transmembrane region" description="Helical" evidence="10">
    <location>
        <begin position="195"/>
        <end position="215"/>
    </location>
</feature>
<dbReference type="PROSITE" id="PS50929">
    <property type="entry name" value="ABC_TM1F"/>
    <property type="match status" value="2"/>
</dbReference>
<feature type="transmembrane region" description="Helical" evidence="10">
    <location>
        <begin position="1018"/>
        <end position="1047"/>
    </location>
</feature>
<feature type="domain" description="ABC transmembrane type-1" evidence="12">
    <location>
        <begin position="780"/>
        <end position="1065"/>
    </location>
</feature>
<evidence type="ECO:0000256" key="8">
    <source>
        <dbReference type="ARBA" id="ARBA00023136"/>
    </source>
</evidence>
<keyword evidence="6" id="KW-0067">ATP-binding</keyword>
<dbReference type="Proteomes" id="UP001565368">
    <property type="component" value="Unassembled WGS sequence"/>
</dbReference>
<comment type="subcellular location">
    <subcellularLocation>
        <location evidence="1">Membrane</location>
        <topology evidence="1">Multi-pass membrane protein</topology>
    </subcellularLocation>
</comment>
<dbReference type="SUPFAM" id="SSF52540">
    <property type="entry name" value="P-loop containing nucleoside triphosphate hydrolases"/>
    <property type="match status" value="2"/>
</dbReference>
<protein>
    <submittedName>
        <fullName evidence="13">Uncharacterized protein</fullName>
    </submittedName>
</protein>
<feature type="transmembrane region" description="Helical" evidence="10">
    <location>
        <begin position="774"/>
        <end position="798"/>
    </location>
</feature>
<feature type="transmembrane region" description="Helical" evidence="10">
    <location>
        <begin position="827"/>
        <end position="849"/>
    </location>
</feature>
<comment type="similarity">
    <text evidence="2">Belongs to the ABC transporter superfamily. ABCC family. Conjugate transporter (TC 3.A.1.208) subfamily.</text>
</comment>
<dbReference type="Pfam" id="PF00005">
    <property type="entry name" value="ABC_tran"/>
    <property type="match status" value="2"/>
</dbReference>
<dbReference type="PANTHER" id="PTHR24223:SF456">
    <property type="entry name" value="MULTIDRUG RESISTANCE-ASSOCIATED PROTEIN LETHAL(2)03659"/>
    <property type="match status" value="1"/>
</dbReference>
<evidence type="ECO:0000259" key="11">
    <source>
        <dbReference type="PROSITE" id="PS50893"/>
    </source>
</evidence>
<dbReference type="RefSeq" id="XP_069213786.1">
    <property type="nucleotide sequence ID" value="XM_069350242.1"/>
</dbReference>
<evidence type="ECO:0000256" key="3">
    <source>
        <dbReference type="ARBA" id="ARBA00022448"/>
    </source>
</evidence>
<feature type="transmembrane region" description="Helical" evidence="10">
    <location>
        <begin position="899"/>
        <end position="917"/>
    </location>
</feature>
<feature type="transmembrane region" description="Helical" evidence="10">
    <location>
        <begin position="418"/>
        <end position="439"/>
    </location>
</feature>
<feature type="compositionally biased region" description="Basic and acidic residues" evidence="9">
    <location>
        <begin position="725"/>
        <end position="738"/>
    </location>
</feature>
<name>A0ABR3QH72_9TREE</name>
<dbReference type="InterPro" id="IPR050173">
    <property type="entry name" value="ABC_transporter_C-like"/>
</dbReference>